<dbReference type="InterPro" id="IPR055130">
    <property type="entry name" value="PreP_C"/>
</dbReference>
<dbReference type="Pfam" id="PF22516">
    <property type="entry name" value="PreP_C"/>
    <property type="match status" value="1"/>
</dbReference>
<keyword evidence="3" id="KW-1185">Reference proteome</keyword>
<comment type="caution">
    <text evidence="2">The sequence shown here is derived from an EMBL/GenBank/DDBJ whole genome shotgun (WGS) entry which is preliminary data.</text>
</comment>
<dbReference type="SUPFAM" id="SSF63411">
    <property type="entry name" value="LuxS/MPP-like metallohydrolase"/>
    <property type="match status" value="4"/>
</dbReference>
<feature type="domain" description="Peptidase M16C associated" evidence="1">
    <location>
        <begin position="464"/>
        <end position="714"/>
    </location>
</feature>
<evidence type="ECO:0000313" key="2">
    <source>
        <dbReference type="EMBL" id="KPU42675.1"/>
    </source>
</evidence>
<evidence type="ECO:0000313" key="3">
    <source>
        <dbReference type="Proteomes" id="UP000050326"/>
    </source>
</evidence>
<reference evidence="2 3" key="1">
    <citation type="submission" date="2015-09" db="EMBL/GenBank/DDBJ databases">
        <title>Genome sequence of Oxobacter pfennigii DSM 3222.</title>
        <authorList>
            <person name="Poehlein A."/>
            <person name="Bengelsdorf F.R."/>
            <person name="Schiel-Bengelsdorf B."/>
            <person name="Duerre P."/>
            <person name="Daniel R."/>
        </authorList>
    </citation>
    <scope>NUCLEOTIDE SEQUENCE [LARGE SCALE GENOMIC DNA]</scope>
    <source>
        <strain evidence="2 3">DSM 3222</strain>
    </source>
</reference>
<dbReference type="GO" id="GO:0004222">
    <property type="term" value="F:metalloendopeptidase activity"/>
    <property type="evidence" value="ECO:0007669"/>
    <property type="project" value="TreeGrafter"/>
</dbReference>
<evidence type="ECO:0000259" key="1">
    <source>
        <dbReference type="SMART" id="SM01264"/>
    </source>
</evidence>
<dbReference type="InterPro" id="IPR011765">
    <property type="entry name" value="Pept_M16_N"/>
</dbReference>
<dbReference type="FunFam" id="3.30.830.10:FF:000034">
    <property type="entry name" value="presequence protease 1, chloroplastic/mitochondrial"/>
    <property type="match status" value="1"/>
</dbReference>
<dbReference type="PATRIC" id="fig|36849.3.peg.4070"/>
<dbReference type="InterPro" id="IPR013578">
    <property type="entry name" value="Peptidase_M16C_assoc"/>
</dbReference>
<dbReference type="OrthoDB" id="9762027at2"/>
<organism evidence="2 3">
    <name type="scientific">Oxobacter pfennigii</name>
    <dbReference type="NCBI Taxonomy" id="36849"/>
    <lineage>
        <taxon>Bacteria</taxon>
        <taxon>Bacillati</taxon>
        <taxon>Bacillota</taxon>
        <taxon>Clostridia</taxon>
        <taxon>Eubacteriales</taxon>
        <taxon>Clostridiaceae</taxon>
        <taxon>Oxobacter</taxon>
    </lineage>
</organism>
<dbReference type="InterPro" id="IPR007863">
    <property type="entry name" value="Peptidase_M16_C"/>
</dbReference>
<dbReference type="Pfam" id="PF05193">
    <property type="entry name" value="Peptidase_M16_C"/>
    <property type="match status" value="1"/>
</dbReference>
<protein>
    <submittedName>
        <fullName evidence="2">Peptidase M16C associated</fullName>
    </submittedName>
</protein>
<dbReference type="Pfam" id="PF00675">
    <property type="entry name" value="Peptidase_M16"/>
    <property type="match status" value="1"/>
</dbReference>
<dbReference type="Gene3D" id="3.30.830.10">
    <property type="entry name" value="Metalloenzyme, LuxS/M16 peptidase-like"/>
    <property type="match status" value="4"/>
</dbReference>
<dbReference type="GO" id="GO:0046872">
    <property type="term" value="F:metal ion binding"/>
    <property type="evidence" value="ECO:0007669"/>
    <property type="project" value="InterPro"/>
</dbReference>
<dbReference type="EMBL" id="LKET01000062">
    <property type="protein sequence ID" value="KPU42675.1"/>
    <property type="molecule type" value="Genomic_DNA"/>
</dbReference>
<name>A0A0P9AC55_9CLOT</name>
<dbReference type="GO" id="GO:0016485">
    <property type="term" value="P:protein processing"/>
    <property type="evidence" value="ECO:0007669"/>
    <property type="project" value="TreeGrafter"/>
</dbReference>
<dbReference type="Pfam" id="PF08367">
    <property type="entry name" value="M16C_assoc"/>
    <property type="match status" value="1"/>
</dbReference>
<dbReference type="PANTHER" id="PTHR43016:SF13">
    <property type="entry name" value="PRESEQUENCE PROTEASE, MITOCHONDRIAL"/>
    <property type="match status" value="1"/>
</dbReference>
<dbReference type="AlphaFoldDB" id="A0A0P9AC55"/>
<dbReference type="Proteomes" id="UP000050326">
    <property type="component" value="Unassembled WGS sequence"/>
</dbReference>
<dbReference type="RefSeq" id="WP_054876812.1">
    <property type="nucleotide sequence ID" value="NZ_LKET01000062.1"/>
</dbReference>
<dbReference type="SMART" id="SM01264">
    <property type="entry name" value="M16C_associated"/>
    <property type="match status" value="1"/>
</dbReference>
<dbReference type="InterPro" id="IPR011249">
    <property type="entry name" value="Metalloenz_LuxS/M16"/>
</dbReference>
<dbReference type="PANTHER" id="PTHR43016">
    <property type="entry name" value="PRESEQUENCE PROTEASE"/>
    <property type="match status" value="1"/>
</dbReference>
<sequence length="975" mass="112238">MHFDVGNIYNGFKLLSEKKVKEVNSISRLFYHEKSGARLLSLENDDDNKVFSISFRTPPKDSTGLPHILEHSVLCGSRKFPTKEPFVELVKGSLNTFLNALTFSDKTMYPVASKNDKDFYNLMDVYLDAVFYPNIYKYPEILMQEGWHYDIDNKEGEITYKGVVYNEMKGAFSSPESILFRKIQESLFPDTPYGVESGGDPEVIPELTQEEFLKFHQKYYHPSNSYIFLYGNGDILKQLAFINDNYLKGFDAIKVDSGIPLQQPFKEIKEMEVMYPVLPEDDEKDKAYLSMNFAVGKSMENETILALQVLEHLLLETPAAPLKKALIEAEIGKDVLGQYDNSILQPVISIVVKNSNEDKKEKFKSVIYDTLKNLAENGIDKKLIEASINIIEFDLRESEGHGMPKGLLYSIKAMNSWLYDKDPEISLEYELALEKIKTALISDYFEKLIEKYLINNTHCSLLVLKPQKSLEERKAEEIKSKLSSFKKSLTDEQIEELIEQTDKLRERQSKPDSPEVLATIPLLNIEDISKEALKLELDEDNYNQVKIFRHSTFTNKIAYVNLYFDSSFIEQDDLQYIGLLSDILCKISTEKYDYSDLSNEINIHTGGIHSFVEAYSVNGDSEKYYPKFIFKSKALVGKMPELFNLLNEIISASRYDETKRLKEIIQETRSQLEMRIFERGHLVAARRLSSYYSPSGYYLELISGLSYYKFIVGIEKNYDSKAQEIIANLKKVAGVVFSRKNLIFGVTCDEKDYDAVKSEVVKLIDALKDNDQDVKKYKFDLKARNEGLMTPGKVQYVAKGYNYIKTGYAYSGKMQVLRTIAGYDYLWNHIRVRGGAYGAFNRFERNGNVYFASYRDPNLAETLKVYDNTAEYLKNFNVDEREMTKYIIGTISKLDTPLTPSVAGEVAIEYHLRNVLQEDIQRERDEVLNTTLEDIRAFADMVLEVMKQNYFCVLGSEEKIKQNKDIFSEVTSVFE</sequence>
<proteinExistence type="predicted"/>
<accession>A0A0P9AC55</accession>
<gene>
    <name evidence="2" type="ORF">OXPF_38520</name>
</gene>
<dbReference type="STRING" id="36849.OXPF_38520"/>